<dbReference type="Proteomes" id="UP000046395">
    <property type="component" value="Unassembled WGS sequence"/>
</dbReference>
<dbReference type="GO" id="GO:0004519">
    <property type="term" value="F:endonuclease activity"/>
    <property type="evidence" value="ECO:0007669"/>
    <property type="project" value="UniProtKB-KW"/>
</dbReference>
<accession>A0A5S6QR52</accession>
<keyword evidence="1" id="KW-0808">Transferase</keyword>
<dbReference type="GO" id="GO:0008270">
    <property type="term" value="F:zinc ion binding"/>
    <property type="evidence" value="ECO:0007669"/>
    <property type="project" value="InterPro"/>
</dbReference>
<name>A0A5S6QR52_TRIMR</name>
<keyword evidence="6" id="KW-1185">Reference proteome</keyword>
<dbReference type="SUPFAM" id="SSF57756">
    <property type="entry name" value="Retrovirus zinc finger-like domains"/>
    <property type="match status" value="1"/>
</dbReference>
<dbReference type="InterPro" id="IPR050951">
    <property type="entry name" value="Retrovirus_Pol_polyprotein"/>
</dbReference>
<protein>
    <submittedName>
        <fullName evidence="7">Peptidase A2 domain-containing protein</fullName>
    </submittedName>
</protein>
<feature type="compositionally biased region" description="Basic residues" evidence="5">
    <location>
        <begin position="268"/>
        <end position="277"/>
    </location>
</feature>
<dbReference type="SUPFAM" id="SSF50630">
    <property type="entry name" value="Acid proteases"/>
    <property type="match status" value="1"/>
</dbReference>
<evidence type="ECO:0000256" key="4">
    <source>
        <dbReference type="ARBA" id="ARBA00022759"/>
    </source>
</evidence>
<organism evidence="6 7">
    <name type="scientific">Trichuris muris</name>
    <name type="common">Mouse whipworm</name>
    <dbReference type="NCBI Taxonomy" id="70415"/>
    <lineage>
        <taxon>Eukaryota</taxon>
        <taxon>Metazoa</taxon>
        <taxon>Ecdysozoa</taxon>
        <taxon>Nematoda</taxon>
        <taxon>Enoplea</taxon>
        <taxon>Dorylaimia</taxon>
        <taxon>Trichinellida</taxon>
        <taxon>Trichuridae</taxon>
        <taxon>Trichuris</taxon>
    </lineage>
</organism>
<dbReference type="AlphaFoldDB" id="A0A5S6QR52"/>
<keyword evidence="4" id="KW-0378">Hydrolase</keyword>
<feature type="region of interest" description="Disordered" evidence="5">
    <location>
        <begin position="257"/>
        <end position="300"/>
    </location>
</feature>
<proteinExistence type="predicted"/>
<evidence type="ECO:0000256" key="3">
    <source>
        <dbReference type="ARBA" id="ARBA00022722"/>
    </source>
</evidence>
<dbReference type="InterPro" id="IPR036875">
    <property type="entry name" value="Znf_CCHC_sf"/>
</dbReference>
<dbReference type="Gene3D" id="2.40.70.10">
    <property type="entry name" value="Acid Proteases"/>
    <property type="match status" value="1"/>
</dbReference>
<dbReference type="WBParaSite" id="TMUE_2000009372.1">
    <property type="protein sequence ID" value="TMUE_2000009372.1"/>
    <property type="gene ID" value="WBGene00300585"/>
</dbReference>
<dbReference type="InterPro" id="IPR021109">
    <property type="entry name" value="Peptidase_aspartic_dom_sf"/>
</dbReference>
<dbReference type="PANTHER" id="PTHR37984:SF5">
    <property type="entry name" value="PROTEIN NYNRIN-LIKE"/>
    <property type="match status" value="1"/>
</dbReference>
<sequence>MAKAFSGALEAFDVSLGIDGWEDWIERFGFFAEVNNVPQARQRILLFTYCGPALYRLVKEAVTPEKPDTMSLDELVEAVRGRFDPIPGVYSARAKFYNRKQLPEESAATFMSNLRRLAQRCQFEAAPSIAERIDSQLQDQFLIGMSDVETRRRVLRGPKITLKELYNAALAGESAVEQSKLIDSHSVSLTQPTIHALRSKSRTRTGRQMLPTLGDRECWRCGASDHAPGVCRFKGSQCYRSRKLGHMSKVCRSSLIEPTTYNPSSHQTGKRGQRKVHAVAQESPRSYLQTSESEDDSPIDQNRIGALKINATSLDQAVVEPATTISILVNGTQVEFEIDTGSALTLISEKTFRRLWNGSLPVLRKSKLNIRTWSRESMTVLGSFRANVQYRNISRKLDVFVLRNGGQPLLGRAWFRPINITLNIPTHQAYAMSESTECRGNGWKKIVDKCVEVFQPGLGQYKGPPIHVELVPGARPRFLKCRQVPFALVDRVKREVERLDSCGSLEPVLCQTRRHRSSQ</sequence>
<evidence type="ECO:0000313" key="7">
    <source>
        <dbReference type="WBParaSite" id="TMUE_2000009372.1"/>
    </source>
</evidence>
<feature type="compositionally biased region" description="Polar residues" evidence="5">
    <location>
        <begin position="257"/>
        <end position="267"/>
    </location>
</feature>
<dbReference type="PANTHER" id="PTHR37984">
    <property type="entry name" value="PROTEIN CBG26694"/>
    <property type="match status" value="1"/>
</dbReference>
<keyword evidence="4" id="KW-0255">Endonuclease</keyword>
<dbReference type="InterPro" id="IPR034128">
    <property type="entry name" value="K02A2.6-like"/>
</dbReference>
<keyword evidence="2" id="KW-0548">Nucleotidyltransferase</keyword>
<evidence type="ECO:0000256" key="1">
    <source>
        <dbReference type="ARBA" id="ARBA00022679"/>
    </source>
</evidence>
<reference evidence="7" key="1">
    <citation type="submission" date="2019-12" db="UniProtKB">
        <authorList>
            <consortium name="WormBaseParasite"/>
        </authorList>
    </citation>
    <scope>IDENTIFICATION</scope>
</reference>
<evidence type="ECO:0000313" key="6">
    <source>
        <dbReference type="Proteomes" id="UP000046395"/>
    </source>
</evidence>
<dbReference type="CDD" id="cd05484">
    <property type="entry name" value="retropepsin_like_LTR_2"/>
    <property type="match status" value="1"/>
</dbReference>
<dbReference type="GO" id="GO:0003676">
    <property type="term" value="F:nucleic acid binding"/>
    <property type="evidence" value="ECO:0007669"/>
    <property type="project" value="InterPro"/>
</dbReference>
<dbReference type="STRING" id="70415.A0A5S6QR52"/>
<keyword evidence="3" id="KW-0540">Nuclease</keyword>
<dbReference type="GO" id="GO:0016779">
    <property type="term" value="F:nucleotidyltransferase activity"/>
    <property type="evidence" value="ECO:0007669"/>
    <property type="project" value="UniProtKB-KW"/>
</dbReference>
<evidence type="ECO:0000256" key="2">
    <source>
        <dbReference type="ARBA" id="ARBA00022695"/>
    </source>
</evidence>
<evidence type="ECO:0000256" key="5">
    <source>
        <dbReference type="SAM" id="MobiDB-lite"/>
    </source>
</evidence>
<dbReference type="Gene3D" id="4.10.60.10">
    <property type="entry name" value="Zinc finger, CCHC-type"/>
    <property type="match status" value="1"/>
</dbReference>